<name>A0A369BPU5_9BACL</name>
<reference evidence="1 2" key="1">
    <citation type="submission" date="2018-07" db="EMBL/GenBank/DDBJ databases">
        <title>Genomic Encyclopedia of Type Strains, Phase III (KMG-III): the genomes of soil and plant-associated and newly described type strains.</title>
        <authorList>
            <person name="Whitman W."/>
        </authorList>
    </citation>
    <scope>NUCLEOTIDE SEQUENCE [LARGE SCALE GENOMIC DNA]</scope>
    <source>
        <strain evidence="1 2">CECT 8333</strain>
    </source>
</reference>
<dbReference type="RefSeq" id="WP_147273839.1">
    <property type="nucleotide sequence ID" value="NZ_QPJW01000001.1"/>
</dbReference>
<keyword evidence="2" id="KW-1185">Reference proteome</keyword>
<protein>
    <submittedName>
        <fullName evidence="1">Uncharacterized protein</fullName>
    </submittedName>
</protein>
<dbReference type="EMBL" id="QPJW01000001">
    <property type="protein sequence ID" value="RCX23649.1"/>
    <property type="molecule type" value="Genomic_DNA"/>
</dbReference>
<evidence type="ECO:0000313" key="2">
    <source>
        <dbReference type="Proteomes" id="UP000253090"/>
    </source>
</evidence>
<dbReference type="AlphaFoldDB" id="A0A369BPU5"/>
<evidence type="ECO:0000313" key="1">
    <source>
        <dbReference type="EMBL" id="RCX23649.1"/>
    </source>
</evidence>
<dbReference type="Proteomes" id="UP000253090">
    <property type="component" value="Unassembled WGS sequence"/>
</dbReference>
<accession>A0A369BPU5</accession>
<dbReference type="OrthoDB" id="2667115at2"/>
<gene>
    <name evidence="1" type="ORF">DFP94_1011251</name>
</gene>
<organism evidence="1 2">
    <name type="scientific">Fontibacillus phaseoli</name>
    <dbReference type="NCBI Taxonomy" id="1416533"/>
    <lineage>
        <taxon>Bacteria</taxon>
        <taxon>Bacillati</taxon>
        <taxon>Bacillota</taxon>
        <taxon>Bacilli</taxon>
        <taxon>Bacillales</taxon>
        <taxon>Paenibacillaceae</taxon>
        <taxon>Fontibacillus</taxon>
    </lineage>
</organism>
<proteinExistence type="predicted"/>
<sequence>MYLNDPSLAVDIFSNNGADSSPYGMFMESGNTDILREGDMEEKKYLYGLLWIDKDGKSNENEFRMVGKNLGYNSGDIICQYLVSTKEAGHEYCDFFKAWLKVRDKNLSPFKVAILAAFLFYRYKFLSRGEAKNLYRLPERKGTCSHYRLDMWLINNGSLPH</sequence>
<comment type="caution">
    <text evidence="1">The sequence shown here is derived from an EMBL/GenBank/DDBJ whole genome shotgun (WGS) entry which is preliminary data.</text>
</comment>